<gene>
    <name evidence="2" type="ORF">WR25_01071</name>
</gene>
<feature type="compositionally biased region" description="Basic and acidic residues" evidence="1">
    <location>
        <begin position="399"/>
        <end position="411"/>
    </location>
</feature>
<feature type="compositionally biased region" description="Basic residues" evidence="1">
    <location>
        <begin position="371"/>
        <end position="380"/>
    </location>
</feature>
<feature type="region of interest" description="Disordered" evidence="1">
    <location>
        <begin position="234"/>
        <end position="414"/>
    </location>
</feature>
<feature type="compositionally biased region" description="Basic and acidic residues" evidence="1">
    <location>
        <begin position="293"/>
        <end position="302"/>
    </location>
</feature>
<accession>A0A2A2JT58</accession>
<organism evidence="2 3">
    <name type="scientific">Diploscapter pachys</name>
    <dbReference type="NCBI Taxonomy" id="2018661"/>
    <lineage>
        <taxon>Eukaryota</taxon>
        <taxon>Metazoa</taxon>
        <taxon>Ecdysozoa</taxon>
        <taxon>Nematoda</taxon>
        <taxon>Chromadorea</taxon>
        <taxon>Rhabditida</taxon>
        <taxon>Rhabditina</taxon>
        <taxon>Rhabditomorpha</taxon>
        <taxon>Rhabditoidea</taxon>
        <taxon>Rhabditidae</taxon>
        <taxon>Diploscapter</taxon>
    </lineage>
</organism>
<evidence type="ECO:0000313" key="3">
    <source>
        <dbReference type="Proteomes" id="UP000218231"/>
    </source>
</evidence>
<dbReference type="OrthoDB" id="30336at2759"/>
<dbReference type="EMBL" id="LIAE01010239">
    <property type="protein sequence ID" value="PAV64847.1"/>
    <property type="molecule type" value="Genomic_DNA"/>
</dbReference>
<reference evidence="2 3" key="1">
    <citation type="journal article" date="2017" name="Curr. Biol.">
        <title>Genome architecture and evolution of a unichromosomal asexual nematode.</title>
        <authorList>
            <person name="Fradin H."/>
            <person name="Zegar C."/>
            <person name="Gutwein M."/>
            <person name="Lucas J."/>
            <person name="Kovtun M."/>
            <person name="Corcoran D."/>
            <person name="Baugh L.R."/>
            <person name="Kiontke K."/>
            <person name="Gunsalus K."/>
            <person name="Fitch D.H."/>
            <person name="Piano F."/>
        </authorList>
    </citation>
    <scope>NUCLEOTIDE SEQUENCE [LARGE SCALE GENOMIC DNA]</scope>
    <source>
        <strain evidence="2">PF1309</strain>
    </source>
</reference>
<feature type="compositionally biased region" description="Low complexity" evidence="1">
    <location>
        <begin position="353"/>
        <end position="366"/>
    </location>
</feature>
<feature type="region of interest" description="Disordered" evidence="1">
    <location>
        <begin position="147"/>
        <end position="175"/>
    </location>
</feature>
<name>A0A2A2JT58_9BILA</name>
<feature type="region of interest" description="Disordered" evidence="1">
    <location>
        <begin position="195"/>
        <end position="215"/>
    </location>
</feature>
<feature type="compositionally biased region" description="Polar residues" evidence="1">
    <location>
        <begin position="164"/>
        <end position="174"/>
    </location>
</feature>
<keyword evidence="3" id="KW-1185">Reference proteome</keyword>
<dbReference type="InterPro" id="IPR044929">
    <property type="entry name" value="DNA/RNA_non-sp_Endonuclease_sf"/>
</dbReference>
<protein>
    <submittedName>
        <fullName evidence="2">Uncharacterized protein</fullName>
    </submittedName>
</protein>
<evidence type="ECO:0000313" key="2">
    <source>
        <dbReference type="EMBL" id="PAV64847.1"/>
    </source>
</evidence>
<sequence length="758" mass="85281">MEAVSGETRWAWWTIFWICCYAVRVLFVDGIPDSLQRESDGHSPHRLPRECHQGRQKCRRMDQDRSSQCGCSLQYAYSPGDKMRKDIENSLQIPPHFNRRFFYNDMYKIVDGFVFKRRHLPYVERAPPSPRLLPPHRTVAEKLGGTESRYPECEPKGWRGPCPSQDSPISSRSASPGPYVDAYFKTAIPIPEDVERDEWLKGPPAGDTPQRPSSSRRLRDVFFLLVEPRSSMNAVSTGLSAPPQVGMPRKAARGGRRATGSGALKLTQEPVKNDEGVGKDEEQLLKRRTSTRQKSEAVKDIQKAAPRATRKRPAISYAESDEEEPPVPKRRGRPPKSTGNTKISSKTKDEKGSVASSASNEAGANSPTAKTGRRGGRAPSKKMSGAADHPQASVSTKATHNDKDTFDRDSLKSASASENYKQCVSLMRMYRSDSTQIDACWSDAVPEDVQLKLAMNKPSSDASKSSLKTPDVELDNLGRKLQLHFTLFGADVKLYRDKYATKTYRRTEGYIKSKLFGQMKADNSSYQAGHVIAECLGGSGKVENVFLQNPEVNHGMSRFEQRLVAILSSTPSSRFDSFWRFEYSTGNTENAPARVSIYTKLTIDDSYSGQLNFRFENRQGIFSTIPNQMQQPISSLHRDFEEKFAALPSYTIKKNTTFDLFVKELQEKYRNFSGIPEIHNSNGSVEPEIFTDDQQRRQLSAASFVIEKTRPSNLFVQNSEINRQFGPDFEIKLCNSLVKKLLESKNDGHTVRVDFLAE</sequence>
<dbReference type="Gene3D" id="3.40.570.10">
    <property type="entry name" value="Extracellular Endonuclease, subunit A"/>
    <property type="match status" value="1"/>
</dbReference>
<dbReference type="Proteomes" id="UP000218231">
    <property type="component" value="Unassembled WGS sequence"/>
</dbReference>
<proteinExistence type="predicted"/>
<evidence type="ECO:0000256" key="1">
    <source>
        <dbReference type="SAM" id="MobiDB-lite"/>
    </source>
</evidence>
<comment type="caution">
    <text evidence="2">The sequence shown here is derived from an EMBL/GenBank/DDBJ whole genome shotgun (WGS) entry which is preliminary data.</text>
</comment>
<dbReference type="AlphaFoldDB" id="A0A2A2JT58"/>
<feature type="compositionally biased region" description="Basic and acidic residues" evidence="1">
    <location>
        <begin position="271"/>
        <end position="285"/>
    </location>
</feature>